<dbReference type="InParanoid" id="A0A0D0E0Y7"/>
<keyword evidence="1" id="KW-0472">Membrane</keyword>
<proteinExistence type="predicted"/>
<feature type="transmembrane region" description="Helical" evidence="1">
    <location>
        <begin position="88"/>
        <end position="115"/>
    </location>
</feature>
<dbReference type="PANTHER" id="PTHR28077:SF1">
    <property type="entry name" value="INOSITOL PHOSPHORYLCERAMIDE SYNTHASE REGULATORY SUBUNIT KEI1"/>
    <property type="match status" value="1"/>
</dbReference>
<feature type="transmembrane region" description="Helical" evidence="1">
    <location>
        <begin position="12"/>
        <end position="36"/>
    </location>
</feature>
<dbReference type="STRING" id="930991.A0A0D0E0Y7"/>
<dbReference type="AlphaFoldDB" id="A0A0D0E0Y7"/>
<dbReference type="GO" id="GO:0006673">
    <property type="term" value="P:inositol phosphoceramide metabolic process"/>
    <property type="evidence" value="ECO:0007669"/>
    <property type="project" value="InterPro"/>
</dbReference>
<reference evidence="3" key="2">
    <citation type="submission" date="2015-01" db="EMBL/GenBank/DDBJ databases">
        <title>Evolutionary Origins and Diversification of the Mycorrhizal Mutualists.</title>
        <authorList>
            <consortium name="DOE Joint Genome Institute"/>
            <consortium name="Mycorrhizal Genomics Consortium"/>
            <person name="Kohler A."/>
            <person name="Kuo A."/>
            <person name="Nagy L.G."/>
            <person name="Floudas D."/>
            <person name="Copeland A."/>
            <person name="Barry K.W."/>
            <person name="Cichocki N."/>
            <person name="Veneault-Fourrey C."/>
            <person name="LaButti K."/>
            <person name="Lindquist E.A."/>
            <person name="Lipzen A."/>
            <person name="Lundell T."/>
            <person name="Morin E."/>
            <person name="Murat C."/>
            <person name="Riley R."/>
            <person name="Ohm R."/>
            <person name="Sun H."/>
            <person name="Tunlid A."/>
            <person name="Henrissat B."/>
            <person name="Grigoriev I.V."/>
            <person name="Hibbett D.S."/>
            <person name="Martin F."/>
        </authorList>
    </citation>
    <scope>NUCLEOTIDE SEQUENCE [LARGE SCALE GENOMIC DNA]</scope>
    <source>
        <strain evidence="3">Ve08.2h10</strain>
    </source>
</reference>
<keyword evidence="1" id="KW-0812">Transmembrane</keyword>
<organism evidence="2 3">
    <name type="scientific">Paxillus rubicundulus Ve08.2h10</name>
    <dbReference type="NCBI Taxonomy" id="930991"/>
    <lineage>
        <taxon>Eukaryota</taxon>
        <taxon>Fungi</taxon>
        <taxon>Dikarya</taxon>
        <taxon>Basidiomycota</taxon>
        <taxon>Agaricomycotina</taxon>
        <taxon>Agaricomycetes</taxon>
        <taxon>Agaricomycetidae</taxon>
        <taxon>Boletales</taxon>
        <taxon>Paxilineae</taxon>
        <taxon>Paxillaceae</taxon>
        <taxon>Paxillus</taxon>
    </lineage>
</organism>
<dbReference type="Proteomes" id="UP000054538">
    <property type="component" value="Unassembled WGS sequence"/>
</dbReference>
<dbReference type="Pfam" id="PF08552">
    <property type="entry name" value="Kei1"/>
    <property type="match status" value="1"/>
</dbReference>
<name>A0A0D0E0Y7_9AGAM</name>
<evidence type="ECO:0000256" key="1">
    <source>
        <dbReference type="SAM" id="Phobius"/>
    </source>
</evidence>
<dbReference type="EMBL" id="KN825164">
    <property type="protein sequence ID" value="KIK93699.1"/>
    <property type="molecule type" value="Genomic_DNA"/>
</dbReference>
<gene>
    <name evidence="2" type="ORF">PAXRUDRAFT_828712</name>
</gene>
<dbReference type="GO" id="GO:0000139">
    <property type="term" value="C:Golgi membrane"/>
    <property type="evidence" value="ECO:0007669"/>
    <property type="project" value="TreeGrafter"/>
</dbReference>
<dbReference type="HOGENOM" id="CLU_063116_0_0_1"/>
<dbReference type="InterPro" id="IPR013862">
    <property type="entry name" value="Kei1"/>
</dbReference>
<evidence type="ECO:0000313" key="2">
    <source>
        <dbReference type="EMBL" id="KIK93699.1"/>
    </source>
</evidence>
<keyword evidence="3" id="KW-1185">Reference proteome</keyword>
<dbReference type="GO" id="GO:0070916">
    <property type="term" value="C:inositol phosphoceramide synthase complex"/>
    <property type="evidence" value="ECO:0007669"/>
    <property type="project" value="TreeGrafter"/>
</dbReference>
<dbReference type="GO" id="GO:0070917">
    <property type="term" value="F:inositol phosphoceramide synthase regulator activity"/>
    <property type="evidence" value="ECO:0007669"/>
    <property type="project" value="InterPro"/>
</dbReference>
<dbReference type="PANTHER" id="PTHR28077">
    <property type="entry name" value="INOSITOL PHOSPHORYLCERAMIDE SYNTHASE REGULATORY SUBUNIT KEI1"/>
    <property type="match status" value="1"/>
</dbReference>
<dbReference type="OrthoDB" id="3338076at2759"/>
<protein>
    <submittedName>
        <fullName evidence="2">Unplaced genomic scaffold scaffold_342, whole genome shotgun sequence</fullName>
    </submittedName>
</protein>
<sequence length="281" mass="31445">MKLMLRPEWRLWPISTFLGILDLKTGVTIALLFALFNKVAGIYGLISVLTGAGGSFAQLSLYLYSLLGLVALGWGLKAVKQENAQHTLYFAHLFFVDHVFSTAWTFYFAIVWWVYIPHDGQRPANSAAQEAIRQGARVNHTITDAQLAAAADILWHEEKGAAGMVIVVSWLSKIFFALLLYSYAHHLRKGTFNSIRNWRLHTSAPAGYETAFMEEEDDNEEFYMSTLRTHHLNGTSSHLPDFASALARNERHSSNQSRSSLGKITIPLQGNGEVVFEANRG</sequence>
<keyword evidence="1" id="KW-1133">Transmembrane helix</keyword>
<feature type="transmembrane region" description="Helical" evidence="1">
    <location>
        <begin position="56"/>
        <end position="76"/>
    </location>
</feature>
<accession>A0A0D0E0Y7</accession>
<dbReference type="FunCoup" id="A0A0D0E0Y7">
    <property type="interactions" value="29"/>
</dbReference>
<evidence type="ECO:0000313" key="3">
    <source>
        <dbReference type="Proteomes" id="UP000054538"/>
    </source>
</evidence>
<feature type="transmembrane region" description="Helical" evidence="1">
    <location>
        <begin position="161"/>
        <end position="184"/>
    </location>
</feature>
<reference evidence="2 3" key="1">
    <citation type="submission" date="2014-04" db="EMBL/GenBank/DDBJ databases">
        <authorList>
            <consortium name="DOE Joint Genome Institute"/>
            <person name="Kuo A."/>
            <person name="Kohler A."/>
            <person name="Jargeat P."/>
            <person name="Nagy L.G."/>
            <person name="Floudas D."/>
            <person name="Copeland A."/>
            <person name="Barry K.W."/>
            <person name="Cichocki N."/>
            <person name="Veneault-Fourrey C."/>
            <person name="LaButti K."/>
            <person name="Lindquist E.A."/>
            <person name="Lipzen A."/>
            <person name="Lundell T."/>
            <person name="Morin E."/>
            <person name="Murat C."/>
            <person name="Sun H."/>
            <person name="Tunlid A."/>
            <person name="Henrissat B."/>
            <person name="Grigoriev I.V."/>
            <person name="Hibbett D.S."/>
            <person name="Martin F."/>
            <person name="Nordberg H.P."/>
            <person name="Cantor M.N."/>
            <person name="Hua S.X."/>
        </authorList>
    </citation>
    <scope>NUCLEOTIDE SEQUENCE [LARGE SCALE GENOMIC DNA]</scope>
    <source>
        <strain evidence="2 3">Ve08.2h10</strain>
    </source>
</reference>